<dbReference type="AlphaFoldDB" id="A0ABD6EYA4"/>
<feature type="signal peptide" evidence="1">
    <location>
        <begin position="1"/>
        <end position="23"/>
    </location>
</feature>
<organism evidence="2 3">
    <name type="scientific">Gnathostoma spinigerum</name>
    <dbReference type="NCBI Taxonomy" id="75299"/>
    <lineage>
        <taxon>Eukaryota</taxon>
        <taxon>Metazoa</taxon>
        <taxon>Ecdysozoa</taxon>
        <taxon>Nematoda</taxon>
        <taxon>Chromadorea</taxon>
        <taxon>Rhabditida</taxon>
        <taxon>Spirurina</taxon>
        <taxon>Gnathostomatomorpha</taxon>
        <taxon>Gnathostomatoidea</taxon>
        <taxon>Gnathostomatidae</taxon>
        <taxon>Gnathostoma</taxon>
    </lineage>
</organism>
<evidence type="ECO:0000313" key="2">
    <source>
        <dbReference type="EMBL" id="MFH4984430.1"/>
    </source>
</evidence>
<keyword evidence="3" id="KW-1185">Reference proteome</keyword>
<keyword evidence="1" id="KW-0732">Signal</keyword>
<dbReference type="InterPro" id="IPR008451">
    <property type="entry name" value="Chromadorea_ALT"/>
</dbReference>
<accession>A0ABD6EYA4</accession>
<sequence length="78" mass="8898">MSKTILSGIFVIVSLHQLATSFAYELPMCTLDGSMSMDCYGAVFVQTDGYRHQCSAHEDCYDWREPVAWCYSLTTKWT</sequence>
<proteinExistence type="predicted"/>
<comment type="caution">
    <text evidence="2">The sequence shown here is derived from an EMBL/GenBank/DDBJ whole genome shotgun (WGS) entry which is preliminary data.</text>
</comment>
<dbReference type="Pfam" id="PF05535">
    <property type="entry name" value="Chromadorea_ALT"/>
    <property type="match status" value="1"/>
</dbReference>
<dbReference type="Proteomes" id="UP001608902">
    <property type="component" value="Unassembled WGS sequence"/>
</dbReference>
<protein>
    <submittedName>
        <fullName evidence="2">Uncharacterized protein</fullName>
    </submittedName>
</protein>
<evidence type="ECO:0000313" key="3">
    <source>
        <dbReference type="Proteomes" id="UP001608902"/>
    </source>
</evidence>
<dbReference type="EMBL" id="JBGFUD010017533">
    <property type="protein sequence ID" value="MFH4984430.1"/>
    <property type="molecule type" value="Genomic_DNA"/>
</dbReference>
<gene>
    <name evidence="2" type="ORF">AB6A40_011139</name>
</gene>
<reference evidence="2 3" key="1">
    <citation type="submission" date="2024-08" db="EMBL/GenBank/DDBJ databases">
        <title>Gnathostoma spinigerum genome.</title>
        <authorList>
            <person name="Gonzalez-Bertolin B."/>
            <person name="Monzon S."/>
            <person name="Zaballos A."/>
            <person name="Jimenez P."/>
            <person name="Dekumyoy P."/>
            <person name="Varona S."/>
            <person name="Cuesta I."/>
            <person name="Sumanam S."/>
            <person name="Adisakwattana P."/>
            <person name="Gasser R.B."/>
            <person name="Hernandez-Gonzalez A."/>
            <person name="Young N.D."/>
            <person name="Perteguer M.J."/>
        </authorList>
    </citation>
    <scope>NUCLEOTIDE SEQUENCE [LARGE SCALE GENOMIC DNA]</scope>
    <source>
        <strain evidence="2">AL3</strain>
        <tissue evidence="2">Liver</tissue>
    </source>
</reference>
<name>A0ABD6EYA4_9BILA</name>
<evidence type="ECO:0000256" key="1">
    <source>
        <dbReference type="SAM" id="SignalP"/>
    </source>
</evidence>
<feature type="chain" id="PRO_5044796326" evidence="1">
    <location>
        <begin position="24"/>
        <end position="78"/>
    </location>
</feature>